<dbReference type="AlphaFoldDB" id="M4V989"/>
<protein>
    <recommendedName>
        <fullName evidence="4">Secreted protein</fullName>
    </recommendedName>
</protein>
<dbReference type="EMBL" id="CP003537">
    <property type="protein sequence ID" value="AGH95793.1"/>
    <property type="molecule type" value="Genomic_DNA"/>
</dbReference>
<accession>M4V989</accession>
<keyword evidence="1" id="KW-0732">Signal</keyword>
<evidence type="ECO:0000313" key="3">
    <source>
        <dbReference type="Proteomes" id="UP000012040"/>
    </source>
</evidence>
<dbReference type="OrthoDB" id="5297104at2"/>
<name>M4V989_9BACT</name>
<gene>
    <name evidence="2" type="ORF">A11Q_1577</name>
</gene>
<proteinExistence type="predicted"/>
<dbReference type="KEGG" id="bex:A11Q_1577"/>
<dbReference type="PATRIC" id="fig|1184267.3.peg.1596"/>
<sequence>MKKFALILAMTVSAFSTSALAADFDDIQVSILSWCDGNRVMAYTESKDAAVKFDCSARSETCRAYQIVRFNEVIHVATCVAQ</sequence>
<keyword evidence="3" id="KW-1185">Reference proteome</keyword>
<feature type="signal peptide" evidence="1">
    <location>
        <begin position="1"/>
        <end position="21"/>
    </location>
</feature>
<reference evidence="2 3" key="1">
    <citation type="journal article" date="2013" name="ISME J.">
        <title>By their genes ye shall know them: genomic signatures of predatory bacteria.</title>
        <authorList>
            <person name="Pasternak Z."/>
            <person name="Pietrokovski S."/>
            <person name="Rotem O."/>
            <person name="Gophna U."/>
            <person name="Lurie-Weinberger M.N."/>
            <person name="Jurkevitch E."/>
        </authorList>
    </citation>
    <scope>NUCLEOTIDE SEQUENCE [LARGE SCALE GENOMIC DNA]</scope>
    <source>
        <strain evidence="2 3">JSS</strain>
    </source>
</reference>
<dbReference type="HOGENOM" id="CLU_191254_0_0_7"/>
<evidence type="ECO:0000256" key="1">
    <source>
        <dbReference type="SAM" id="SignalP"/>
    </source>
</evidence>
<feature type="chain" id="PRO_5004059992" description="Secreted protein" evidence="1">
    <location>
        <begin position="22"/>
        <end position="82"/>
    </location>
</feature>
<organism evidence="2 3">
    <name type="scientific">Pseudobdellovibrio exovorus JSS</name>
    <dbReference type="NCBI Taxonomy" id="1184267"/>
    <lineage>
        <taxon>Bacteria</taxon>
        <taxon>Pseudomonadati</taxon>
        <taxon>Bdellovibrionota</taxon>
        <taxon>Bdellovibrionia</taxon>
        <taxon>Bdellovibrionales</taxon>
        <taxon>Pseudobdellovibrionaceae</taxon>
        <taxon>Pseudobdellovibrio</taxon>
    </lineage>
</organism>
<dbReference type="RefSeq" id="WP_015470283.1">
    <property type="nucleotide sequence ID" value="NC_020813.1"/>
</dbReference>
<evidence type="ECO:0008006" key="4">
    <source>
        <dbReference type="Google" id="ProtNLM"/>
    </source>
</evidence>
<evidence type="ECO:0000313" key="2">
    <source>
        <dbReference type="EMBL" id="AGH95793.1"/>
    </source>
</evidence>
<dbReference type="Proteomes" id="UP000012040">
    <property type="component" value="Chromosome"/>
</dbReference>